<dbReference type="GO" id="GO:0016226">
    <property type="term" value="P:iron-sulfur cluster assembly"/>
    <property type="evidence" value="ECO:0007669"/>
    <property type="project" value="InterPro"/>
</dbReference>
<proteinExistence type="inferred from homology"/>
<dbReference type="GO" id="GO:0005506">
    <property type="term" value="F:iron ion binding"/>
    <property type="evidence" value="ECO:0007669"/>
    <property type="project" value="InterPro"/>
</dbReference>
<dbReference type="EMBL" id="CAFBLU010000001">
    <property type="protein sequence ID" value="CAB4858492.1"/>
    <property type="molecule type" value="Genomic_DNA"/>
</dbReference>
<dbReference type="PANTHER" id="PTHR11933:SF5">
    <property type="entry name" value="MITOCHONDRIAL TRNA-SPECIFIC 2-THIOURIDYLASE 1"/>
    <property type="match status" value="1"/>
</dbReference>
<dbReference type="SUPFAM" id="SSF52402">
    <property type="entry name" value="Adenine nucleotide alpha hydrolases-like"/>
    <property type="match status" value="1"/>
</dbReference>
<dbReference type="Pfam" id="PF03054">
    <property type="entry name" value="tRNA_Me_trans"/>
    <property type="match status" value="1"/>
</dbReference>
<dbReference type="InterPro" id="IPR014729">
    <property type="entry name" value="Rossmann-like_a/b/a_fold"/>
</dbReference>
<dbReference type="GO" id="GO:0000049">
    <property type="term" value="F:tRNA binding"/>
    <property type="evidence" value="ECO:0007669"/>
    <property type="project" value="UniProtKB-KW"/>
</dbReference>
<dbReference type="SUPFAM" id="SSF82649">
    <property type="entry name" value="SufE/NifU"/>
    <property type="match status" value="1"/>
</dbReference>
<dbReference type="AlphaFoldDB" id="A0A6J7CJE2"/>
<dbReference type="Gene3D" id="2.30.30.280">
    <property type="entry name" value="Adenine nucleotide alpha hydrolases-like domains"/>
    <property type="match status" value="1"/>
</dbReference>
<evidence type="ECO:0000259" key="10">
    <source>
        <dbReference type="Pfam" id="PF20259"/>
    </source>
</evidence>
<dbReference type="PANTHER" id="PTHR11933">
    <property type="entry name" value="TRNA 5-METHYLAMINOMETHYL-2-THIOURIDYLATE -METHYLTRANSFERASE"/>
    <property type="match status" value="1"/>
</dbReference>
<dbReference type="InterPro" id="IPR046885">
    <property type="entry name" value="MnmA-like_C"/>
</dbReference>
<organism evidence="11">
    <name type="scientific">freshwater metagenome</name>
    <dbReference type="NCBI Taxonomy" id="449393"/>
    <lineage>
        <taxon>unclassified sequences</taxon>
        <taxon>metagenomes</taxon>
        <taxon>ecological metagenomes</taxon>
    </lineage>
</organism>
<evidence type="ECO:0000256" key="1">
    <source>
        <dbReference type="ARBA" id="ARBA00022555"/>
    </source>
</evidence>
<evidence type="ECO:0000256" key="4">
    <source>
        <dbReference type="ARBA" id="ARBA00022741"/>
    </source>
</evidence>
<evidence type="ECO:0000256" key="5">
    <source>
        <dbReference type="ARBA" id="ARBA00022840"/>
    </source>
</evidence>
<keyword evidence="6" id="KW-0694">RNA-binding</keyword>
<dbReference type="InterPro" id="IPR004506">
    <property type="entry name" value="MnmA-like"/>
</dbReference>
<keyword evidence="2" id="KW-0808">Transferase</keyword>
<dbReference type="Pfam" id="PF20259">
    <property type="entry name" value="tRNA_Me_trans_M"/>
    <property type="match status" value="1"/>
</dbReference>
<dbReference type="InterPro" id="IPR023382">
    <property type="entry name" value="MnmA-like_central_sf"/>
</dbReference>
<feature type="domain" description="tRNA-specific 2-thiouridylase MnmA-like C-terminal" evidence="9">
    <location>
        <begin position="421"/>
        <end position="476"/>
    </location>
</feature>
<accession>A0A6J7CJE2</accession>
<dbReference type="Gene3D" id="2.40.30.10">
    <property type="entry name" value="Translation factors"/>
    <property type="match status" value="1"/>
</dbReference>
<feature type="domain" description="NIF system FeS cluster assembly NifU N-terminal" evidence="8">
    <location>
        <begin position="9"/>
        <end position="114"/>
    </location>
</feature>
<dbReference type="InterPro" id="IPR046884">
    <property type="entry name" value="MnmA-like_central"/>
</dbReference>
<protein>
    <submittedName>
        <fullName evidence="11">Unannotated protein</fullName>
    </submittedName>
</protein>
<dbReference type="InterPro" id="IPR002871">
    <property type="entry name" value="NIF_FeS_clus_asmbl_NifU_N"/>
</dbReference>
<keyword evidence="1" id="KW-0820">tRNA-binding</keyword>
<dbReference type="Pfam" id="PF20258">
    <property type="entry name" value="tRNA_Me_trans_C"/>
    <property type="match status" value="1"/>
</dbReference>
<evidence type="ECO:0000256" key="6">
    <source>
        <dbReference type="ARBA" id="ARBA00022884"/>
    </source>
</evidence>
<dbReference type="GO" id="GO:0002143">
    <property type="term" value="P:tRNA wobble position uridine thiolation"/>
    <property type="evidence" value="ECO:0007669"/>
    <property type="project" value="TreeGrafter"/>
</dbReference>
<dbReference type="GO" id="GO:0051536">
    <property type="term" value="F:iron-sulfur cluster binding"/>
    <property type="evidence" value="ECO:0007669"/>
    <property type="project" value="InterPro"/>
</dbReference>
<sequence>MDGLAFEHHLLSPEGLGAIPEVTHQGSAGGVACGDLIQFRVEVSSGTVAAGFDAEGCGALTACGSAIVARVSGLPLLEAAKVGLVEVAEELGGLSASKVHASELAVDAFHRALGAAARDAEPLARSDRRLVAMSGGVDSAVAAWLASEDGTRDVAAVTLELWRDEESDAEASCCSHIAVRRARDMAHTLGLPHLTLDLREEFRAGVVDPWIDGYRNGATPNPCVQCNGNVRIEPMVDLADSIGAEALVTGHYARFSDDAADGLEPLLREGVDPAKDQAYALARVPREVLARMEFPLGGMHKPEVRDIARKAGLEAAETADSQDLCFLAGVGREAFLARHGGVKTNEGPVVDQEGRRVGTHRGIHNHTVGQRKGLGIGGGEPLYVLRTDSKSNTVTVAPRAAISTLRVELVDLDLRADATRVTSARLRHHGATGDASLELGDDGAAVLTFAQPAVAVAPGQMACLLEGDLIVGCATISGAGA</sequence>
<evidence type="ECO:0000259" key="9">
    <source>
        <dbReference type="Pfam" id="PF20258"/>
    </source>
</evidence>
<dbReference type="FunFam" id="2.30.30.280:FF:000001">
    <property type="entry name" value="tRNA-specific 2-thiouridylase MnmA"/>
    <property type="match status" value="1"/>
</dbReference>
<keyword evidence="3" id="KW-0819">tRNA processing</keyword>
<keyword evidence="7" id="KW-1015">Disulfide bond</keyword>
<dbReference type="GO" id="GO:0016783">
    <property type="term" value="F:sulfurtransferase activity"/>
    <property type="evidence" value="ECO:0007669"/>
    <property type="project" value="InterPro"/>
</dbReference>
<evidence type="ECO:0000256" key="3">
    <source>
        <dbReference type="ARBA" id="ARBA00022694"/>
    </source>
</evidence>
<feature type="domain" description="tRNA-specific 2-thiouridylase MnmA-like central" evidence="10">
    <location>
        <begin position="334"/>
        <end position="397"/>
    </location>
</feature>
<dbReference type="CDD" id="cd01998">
    <property type="entry name" value="MnmA_TRMU-like"/>
    <property type="match status" value="1"/>
</dbReference>
<dbReference type="Gene3D" id="3.90.1010.10">
    <property type="match status" value="1"/>
</dbReference>
<dbReference type="GO" id="GO:0005524">
    <property type="term" value="F:ATP binding"/>
    <property type="evidence" value="ECO:0007669"/>
    <property type="project" value="UniProtKB-KW"/>
</dbReference>
<evidence type="ECO:0000313" key="11">
    <source>
        <dbReference type="EMBL" id="CAB4858492.1"/>
    </source>
</evidence>
<dbReference type="NCBIfam" id="TIGR00420">
    <property type="entry name" value="trmU"/>
    <property type="match status" value="1"/>
</dbReference>
<dbReference type="Pfam" id="PF01592">
    <property type="entry name" value="NifU_N"/>
    <property type="match status" value="1"/>
</dbReference>
<keyword evidence="5" id="KW-0067">ATP-binding</keyword>
<dbReference type="NCBIfam" id="NF001138">
    <property type="entry name" value="PRK00143.1"/>
    <property type="match status" value="1"/>
</dbReference>
<evidence type="ECO:0000256" key="2">
    <source>
        <dbReference type="ARBA" id="ARBA00022679"/>
    </source>
</evidence>
<evidence type="ECO:0000259" key="8">
    <source>
        <dbReference type="Pfam" id="PF01592"/>
    </source>
</evidence>
<dbReference type="HAMAP" id="MF_00144">
    <property type="entry name" value="tRNA_thiouridyl_MnmA"/>
    <property type="match status" value="1"/>
</dbReference>
<keyword evidence="4" id="KW-0547">Nucleotide-binding</keyword>
<name>A0A6J7CJE2_9ZZZZ</name>
<dbReference type="Gene3D" id="3.40.50.620">
    <property type="entry name" value="HUPs"/>
    <property type="match status" value="1"/>
</dbReference>
<evidence type="ECO:0000256" key="7">
    <source>
        <dbReference type="ARBA" id="ARBA00023157"/>
    </source>
</evidence>
<gene>
    <name evidence="11" type="ORF">UFOPK3444_00036</name>
</gene>
<reference evidence="11" key="1">
    <citation type="submission" date="2020-05" db="EMBL/GenBank/DDBJ databases">
        <authorList>
            <person name="Chiriac C."/>
            <person name="Salcher M."/>
            <person name="Ghai R."/>
            <person name="Kavagutti S V."/>
        </authorList>
    </citation>
    <scope>NUCLEOTIDE SEQUENCE</scope>
</reference>